<sequence>MKIEMQDLPKVRDALDKLILDQHNYRNLTTHGEPEDKLRVVGEGGHHEGELTREELAEIFEKRIEENLKFLRQRYQIDFAPAPQLVTRAVPAPTGGLTEANENDLDAE</sequence>
<reference evidence="1 2" key="1">
    <citation type="journal article" date="2014" name="J. Bacteriol.">
        <title>Characterization of novel virulent broad-host-range phages of Xylella fastidiosa and Xanthomonas.</title>
        <authorList>
            <person name="Ahern S.J."/>
            <person name="Das M."/>
            <person name="Bhowmick T.S."/>
            <person name="Young R."/>
            <person name="Gonzalez C.F."/>
        </authorList>
    </citation>
    <scope>NUCLEOTIDE SEQUENCE [LARGE SCALE GENOMIC DNA]</scope>
</reference>
<protein>
    <submittedName>
        <fullName evidence="1">Uncharacterized protein</fullName>
    </submittedName>
</protein>
<dbReference type="EMBL" id="KF626665">
    <property type="protein sequence ID" value="AHB12047.1"/>
    <property type="molecule type" value="Genomic_DNA"/>
</dbReference>
<evidence type="ECO:0000313" key="1">
    <source>
        <dbReference type="EMBL" id="AHB12047.1"/>
    </source>
</evidence>
<name>V5Q7D4_9CAUD</name>
<gene>
    <name evidence="1" type="ORF">Sano_27</name>
</gene>
<dbReference type="Proteomes" id="UP000018621">
    <property type="component" value="Segment"/>
</dbReference>
<accession>V5Q7D4</accession>
<organism evidence="1 2">
    <name type="scientific">Xylella phage Sano</name>
    <dbReference type="NCBI Taxonomy" id="1415148"/>
    <lineage>
        <taxon>Viruses</taxon>
        <taxon>Duplodnaviria</taxon>
        <taxon>Heunggongvirae</taxon>
        <taxon>Uroviricota</taxon>
        <taxon>Caudoviricetes</taxon>
        <taxon>Casjensviridae</taxon>
        <taxon>Sanovirus</taxon>
        <taxon>Sanovirus sano</taxon>
        <taxon>Xylella virus Sano</taxon>
    </lineage>
</organism>
<proteinExistence type="predicted"/>
<evidence type="ECO:0000313" key="2">
    <source>
        <dbReference type="Proteomes" id="UP000018621"/>
    </source>
</evidence>
<keyword evidence="2" id="KW-1185">Reference proteome</keyword>